<accession>A0ABS7TBJ3</accession>
<dbReference type="EMBL" id="JAIQDJ010000001">
    <property type="protein sequence ID" value="MBZ4185226.1"/>
    <property type="molecule type" value="Genomic_DNA"/>
</dbReference>
<feature type="compositionally biased region" description="Basic and acidic residues" evidence="1">
    <location>
        <begin position="223"/>
        <end position="240"/>
    </location>
</feature>
<name>A0ABS7TBJ3_9GAMM</name>
<gene>
    <name evidence="4" type="ORF">K7B09_02665</name>
</gene>
<dbReference type="SUPFAM" id="SSF110997">
    <property type="entry name" value="Sporulation related repeat"/>
    <property type="match status" value="2"/>
</dbReference>
<comment type="caution">
    <text evidence="4">The sequence shown here is derived from an EMBL/GenBank/DDBJ whole genome shotgun (WGS) entry which is preliminary data.</text>
</comment>
<evidence type="ECO:0000256" key="1">
    <source>
        <dbReference type="SAM" id="MobiDB-lite"/>
    </source>
</evidence>
<feature type="region of interest" description="Disordered" evidence="1">
    <location>
        <begin position="189"/>
        <end position="261"/>
    </location>
</feature>
<keyword evidence="2" id="KW-0472">Membrane</keyword>
<dbReference type="Proteomes" id="UP001430290">
    <property type="component" value="Unassembled WGS sequence"/>
</dbReference>
<keyword evidence="2" id="KW-1133">Transmembrane helix</keyword>
<evidence type="ECO:0000259" key="3">
    <source>
        <dbReference type="PROSITE" id="PS51724"/>
    </source>
</evidence>
<feature type="compositionally biased region" description="Low complexity" evidence="1">
    <location>
        <begin position="205"/>
        <end position="222"/>
    </location>
</feature>
<evidence type="ECO:0000256" key="2">
    <source>
        <dbReference type="SAM" id="Phobius"/>
    </source>
</evidence>
<organism evidence="4 5">
    <name type="scientific">Thermomonas beijingensis</name>
    <dbReference type="NCBI Taxonomy" id="2872701"/>
    <lineage>
        <taxon>Bacteria</taxon>
        <taxon>Pseudomonadati</taxon>
        <taxon>Pseudomonadota</taxon>
        <taxon>Gammaproteobacteria</taxon>
        <taxon>Lysobacterales</taxon>
        <taxon>Lysobacteraceae</taxon>
        <taxon>Thermomonas</taxon>
    </lineage>
</organism>
<sequence length="342" mass="34355">MDASLKQRLVGAVVLVALAVIFLPMLVKGPAPDSGVSNVSMRIPAEPAAEGNPANNGDSVSQDLPLVVPAAAPSSGVSGMPANMADPVPDAAPQANQASTPLTAVAAGDFAVSFGSYATVADADKVIAALRAAGLPGYREAVTIAGQSAQRVRIGPFADRAMAESARLRSAQVRGDISAKVVALDAEAAPVTAESRTPAAMPVGPATAAKSSAASAPQPAAKADPKPDTQAVAKHEELKKPAAKPTATETPKVEPPVSKPANPAGTGFVVQMGAFASATDATALRDTLRKAGFNAFTDTVPGANGSLTRVRVGPVINRAEAEALKSRLEHAGKAGGMIRPHP</sequence>
<feature type="transmembrane region" description="Helical" evidence="2">
    <location>
        <begin position="9"/>
        <end position="27"/>
    </location>
</feature>
<protein>
    <submittedName>
        <fullName evidence="4">SPOR domain-containing protein</fullName>
    </submittedName>
</protein>
<feature type="domain" description="SPOR" evidence="3">
    <location>
        <begin position="262"/>
        <end position="341"/>
    </location>
</feature>
<dbReference type="InterPro" id="IPR036680">
    <property type="entry name" value="SPOR-like_sf"/>
</dbReference>
<feature type="domain" description="SPOR" evidence="3">
    <location>
        <begin position="104"/>
        <end position="184"/>
    </location>
</feature>
<keyword evidence="5" id="KW-1185">Reference proteome</keyword>
<proteinExistence type="predicted"/>
<reference evidence="4" key="1">
    <citation type="submission" date="2021-09" db="EMBL/GenBank/DDBJ databases">
        <authorList>
            <person name="Wu T."/>
            <person name="Guo S.Z."/>
        </authorList>
    </citation>
    <scope>NUCLEOTIDE SEQUENCE</scope>
    <source>
        <strain evidence="4">RSS-23</strain>
    </source>
</reference>
<evidence type="ECO:0000313" key="5">
    <source>
        <dbReference type="Proteomes" id="UP001430290"/>
    </source>
</evidence>
<dbReference type="PROSITE" id="PS51724">
    <property type="entry name" value="SPOR"/>
    <property type="match status" value="2"/>
</dbReference>
<dbReference type="Gene3D" id="3.30.70.1070">
    <property type="entry name" value="Sporulation related repeat"/>
    <property type="match status" value="2"/>
</dbReference>
<dbReference type="InterPro" id="IPR007730">
    <property type="entry name" value="SPOR-like_dom"/>
</dbReference>
<evidence type="ECO:0000313" key="4">
    <source>
        <dbReference type="EMBL" id="MBZ4185226.1"/>
    </source>
</evidence>
<dbReference type="Pfam" id="PF05036">
    <property type="entry name" value="SPOR"/>
    <property type="match status" value="2"/>
</dbReference>
<dbReference type="PANTHER" id="PTHR38687:SF1">
    <property type="entry name" value="CELL DIVISION PROTEIN DEDD"/>
    <property type="match status" value="1"/>
</dbReference>
<dbReference type="InterPro" id="IPR052521">
    <property type="entry name" value="Cell_div_SPOR-domain"/>
</dbReference>
<keyword evidence="2" id="KW-0812">Transmembrane</keyword>
<dbReference type="RefSeq" id="WP_223626483.1">
    <property type="nucleotide sequence ID" value="NZ_JAIQDJ010000001.1"/>
</dbReference>
<dbReference type="PANTHER" id="PTHR38687">
    <property type="entry name" value="CELL DIVISION PROTEIN DEDD-RELATED"/>
    <property type="match status" value="1"/>
</dbReference>